<reference evidence="1" key="1">
    <citation type="submission" date="2019-01" db="EMBL/GenBank/DDBJ databases">
        <authorList>
            <consortium name="Pathogen Informatics"/>
        </authorList>
    </citation>
    <scope>NUCLEOTIDE SEQUENCE [LARGE SCALE GENOMIC DNA]</scope>
    <source>
        <strain evidence="1">NCTC10113</strain>
    </source>
</reference>
<sequence>MHLDNVAKEMNNINSLADIIKSLELFKQLLKEIQDKVSEILASIAGIFRKFLNENDSYVTNDLFNTIVSWVDLNETYIMGPLFLNAAKFVYEIAKNLHLKNKNICQNMTCWYA</sequence>
<organism evidence="1">
    <name type="scientific">Metamycoplasma salivarium</name>
    <name type="common">Mycoplasma salivarium</name>
    <dbReference type="NCBI Taxonomy" id="2124"/>
    <lineage>
        <taxon>Bacteria</taxon>
        <taxon>Bacillati</taxon>
        <taxon>Mycoplasmatota</taxon>
        <taxon>Mycoplasmoidales</taxon>
        <taxon>Metamycoplasmataceae</taxon>
        <taxon>Metamycoplasma</taxon>
    </lineage>
</organism>
<protein>
    <submittedName>
        <fullName evidence="1">Uncharacterized protein</fullName>
    </submittedName>
</protein>
<geneLocation type="plasmid" evidence="1">
    <name>2</name>
</geneLocation>
<name>A0A448ZY92_METSV</name>
<dbReference type="RefSeq" id="WP_024544169.1">
    <property type="nucleotide sequence ID" value="NZ_BPLV01000001.1"/>
</dbReference>
<accession>A0A448ZY92</accession>
<gene>
    <name evidence="1" type="ORF">NCTC10113_01142</name>
</gene>
<evidence type="ECO:0000313" key="1">
    <source>
        <dbReference type="EMBL" id="VEU56240.1"/>
    </source>
</evidence>
<dbReference type="AlphaFoldDB" id="A0A448ZY92"/>
<proteinExistence type="predicted"/>
<keyword evidence="1" id="KW-0614">Plasmid</keyword>
<dbReference type="EMBL" id="LR214939">
    <property type="protein sequence ID" value="VEU56240.1"/>
    <property type="molecule type" value="Genomic_DNA"/>
</dbReference>